<feature type="region of interest" description="Disordered" evidence="1">
    <location>
        <begin position="54"/>
        <end position="81"/>
    </location>
</feature>
<evidence type="ECO:0000313" key="2">
    <source>
        <dbReference type="EMBL" id="SNX59743.1"/>
    </source>
</evidence>
<accession>A0A285BY37</accession>
<dbReference type="EMBL" id="LT907782">
    <property type="protein sequence ID" value="SNX59743.1"/>
    <property type="molecule type" value="Genomic_DNA"/>
</dbReference>
<name>A0A285BY37_9PROT</name>
<organism evidence="2 3">
    <name type="scientific">Nitrosomonas ureae</name>
    <dbReference type="NCBI Taxonomy" id="44577"/>
    <lineage>
        <taxon>Bacteria</taxon>
        <taxon>Pseudomonadati</taxon>
        <taxon>Pseudomonadota</taxon>
        <taxon>Betaproteobacteria</taxon>
        <taxon>Nitrosomonadales</taxon>
        <taxon>Nitrosomonadaceae</taxon>
        <taxon>Nitrosomonas</taxon>
    </lineage>
</organism>
<protein>
    <submittedName>
        <fullName evidence="2">Uncharacterized protein</fullName>
    </submittedName>
</protein>
<dbReference type="AlphaFoldDB" id="A0A285BY37"/>
<proteinExistence type="predicted"/>
<sequence>MNKDEVRRLFPSCVEFANHVRNVFGPGVKMTYAEEGGRSIGKKSECDPDVAVSLKDILQGNPLTGDGASEGDMEKDKPHAK</sequence>
<gene>
    <name evidence="2" type="ORF">SAMN06296273_1178</name>
</gene>
<evidence type="ECO:0000256" key="1">
    <source>
        <dbReference type="SAM" id="MobiDB-lite"/>
    </source>
</evidence>
<dbReference type="Proteomes" id="UP000242498">
    <property type="component" value="Chromosome I"/>
</dbReference>
<evidence type="ECO:0000313" key="3">
    <source>
        <dbReference type="Proteomes" id="UP000242498"/>
    </source>
</evidence>
<feature type="compositionally biased region" description="Basic and acidic residues" evidence="1">
    <location>
        <begin position="72"/>
        <end position="81"/>
    </location>
</feature>
<reference evidence="2 3" key="1">
    <citation type="submission" date="2017-08" db="EMBL/GenBank/DDBJ databases">
        <authorList>
            <person name="de Groot N.N."/>
        </authorList>
    </citation>
    <scope>NUCLEOTIDE SEQUENCE [LARGE SCALE GENOMIC DNA]</scope>
    <source>
        <strain evidence="2 3">Nm15</strain>
    </source>
</reference>